<protein>
    <submittedName>
        <fullName evidence="1">Uncharacterized protein</fullName>
    </submittedName>
</protein>
<sequence>MESAPPCSNQQTAFNLVISEWIEANLSLGVPERFLHRLRGAEFTEERGWKGIGTKVAYWDIEDFQIIRIYLHDDGAIVLQRLEGPRKEILLTRPGLRSVRSGNGKSVRSYF</sequence>
<name>A0A373FMQ0_COMTE</name>
<dbReference type="AlphaFoldDB" id="A0A373FMQ0"/>
<gene>
    <name evidence="1" type="ORF">DZC30_12855</name>
</gene>
<evidence type="ECO:0000313" key="2">
    <source>
        <dbReference type="Proteomes" id="UP000261948"/>
    </source>
</evidence>
<dbReference type="EMBL" id="QURR01000014">
    <property type="protein sequence ID" value="RGE44755.1"/>
    <property type="molecule type" value="Genomic_DNA"/>
</dbReference>
<accession>A0A373FMQ0</accession>
<comment type="caution">
    <text evidence="1">The sequence shown here is derived from an EMBL/GenBank/DDBJ whole genome shotgun (WGS) entry which is preliminary data.</text>
</comment>
<keyword evidence="2" id="KW-1185">Reference proteome</keyword>
<proteinExistence type="predicted"/>
<dbReference type="Proteomes" id="UP000261948">
    <property type="component" value="Unassembled WGS sequence"/>
</dbReference>
<evidence type="ECO:0000313" key="1">
    <source>
        <dbReference type="EMBL" id="RGE44755.1"/>
    </source>
</evidence>
<organism evidence="1 2">
    <name type="scientific">Comamonas testosteroni</name>
    <name type="common">Pseudomonas testosteroni</name>
    <dbReference type="NCBI Taxonomy" id="285"/>
    <lineage>
        <taxon>Bacteria</taxon>
        <taxon>Pseudomonadati</taxon>
        <taxon>Pseudomonadota</taxon>
        <taxon>Betaproteobacteria</taxon>
        <taxon>Burkholderiales</taxon>
        <taxon>Comamonadaceae</taxon>
        <taxon>Comamonas</taxon>
    </lineage>
</organism>
<reference evidence="1 2" key="1">
    <citation type="submission" date="2018-08" db="EMBL/GenBank/DDBJ databases">
        <title>Comamonas testosteroni strain SWCO2.</title>
        <authorList>
            <person name="Jiang N."/>
            <person name="Zhang X.Z."/>
        </authorList>
    </citation>
    <scope>NUCLEOTIDE SEQUENCE [LARGE SCALE GENOMIC DNA]</scope>
    <source>
        <strain evidence="1 2">SWCO2</strain>
    </source>
</reference>